<reference evidence="1" key="1">
    <citation type="journal article" date="2014" name="Genome Announc.">
        <title>Draft Genome Sequence of Pseudomonas moraviensis R28-S.</title>
        <authorList>
            <person name="Hunter S.S."/>
            <person name="Yano H."/>
            <person name="Loftie-Eaton W."/>
            <person name="Hughes J."/>
            <person name="De Gelder L."/>
            <person name="Stragier P."/>
            <person name="De Vos P."/>
            <person name="Settles M.L."/>
            <person name="Top E.M."/>
        </authorList>
    </citation>
    <scope>NUCLEOTIDE SEQUENCE [LARGE SCALE GENOMIC DNA]</scope>
    <source>
        <strain evidence="1">R28-S</strain>
    </source>
</reference>
<accession>V8RA72</accession>
<dbReference type="PATRIC" id="fig|1395516.4.peg.1726"/>
<organism evidence="1">
    <name type="scientific">Pseudomonas moraviensis R28-S</name>
    <dbReference type="NCBI Taxonomy" id="1395516"/>
    <lineage>
        <taxon>Bacteria</taxon>
        <taxon>Pseudomonadati</taxon>
        <taxon>Pseudomonadota</taxon>
        <taxon>Gammaproteobacteria</taxon>
        <taxon>Pseudomonadales</taxon>
        <taxon>Pseudomonadaceae</taxon>
        <taxon>Pseudomonas</taxon>
    </lineage>
</organism>
<comment type="caution">
    <text evidence="1">The sequence shown here is derived from an EMBL/GenBank/DDBJ whole genome shotgun (WGS) entry which is preliminary data.</text>
</comment>
<sequence length="91" mass="10588">MTDALCLKFEVFMEDNVSINSNLTRVETELLLDAIRSQYAEQFQAHWYDERFSSIPIDQRHDALLAEIPMMSGLRHLIVALSHGLGRKFHR</sequence>
<dbReference type="Proteomes" id="UP000024771">
    <property type="component" value="Chromosome"/>
</dbReference>
<evidence type="ECO:0000313" key="1">
    <source>
        <dbReference type="EMBL" id="ETF09006.1"/>
    </source>
</evidence>
<proteinExistence type="predicted"/>
<dbReference type="AlphaFoldDB" id="V8RA72"/>
<protein>
    <submittedName>
        <fullName evidence="1">Uncharacterized protein</fullName>
    </submittedName>
</protein>
<dbReference type="EMBL" id="AYMZ01000003">
    <property type="protein sequence ID" value="ETF09006.1"/>
    <property type="molecule type" value="Genomic_DNA"/>
</dbReference>
<dbReference type="HOGENOM" id="CLU_187677_0_0_6"/>
<name>V8RA72_9PSED</name>
<gene>
    <name evidence="1" type="ORF">PMO01_08495</name>
</gene>